<evidence type="ECO:0000256" key="6">
    <source>
        <dbReference type="ARBA" id="ARBA00023027"/>
    </source>
</evidence>
<keyword evidence="4" id="KW-0816">Tricarboxylic acid cycle</keyword>
<dbReference type="FunFam" id="3.40.50.720:FF:000013">
    <property type="entry name" value="Malate dehydrogenase"/>
    <property type="match status" value="1"/>
</dbReference>
<evidence type="ECO:0000259" key="9">
    <source>
        <dbReference type="PROSITE" id="PS51925"/>
    </source>
</evidence>
<dbReference type="PANTHER" id="PTHR11540:SF16">
    <property type="entry name" value="MALATE DEHYDROGENASE, MITOCHONDRIAL"/>
    <property type="match status" value="1"/>
</dbReference>
<evidence type="ECO:0000256" key="5">
    <source>
        <dbReference type="ARBA" id="ARBA00023002"/>
    </source>
</evidence>
<evidence type="ECO:0000256" key="1">
    <source>
        <dbReference type="ARBA" id="ARBA00008824"/>
    </source>
</evidence>
<evidence type="ECO:0000313" key="11">
    <source>
        <dbReference type="Proteomes" id="UP001485043"/>
    </source>
</evidence>
<dbReference type="EC" id="1.1.1.37" evidence="3"/>
<keyword evidence="5" id="KW-0560">Oxidoreductase</keyword>
<feature type="compositionally biased region" description="Basic and acidic residues" evidence="8">
    <location>
        <begin position="511"/>
        <end position="527"/>
    </location>
</feature>
<dbReference type="Pfam" id="PF02201">
    <property type="entry name" value="SWIB"/>
    <property type="match status" value="2"/>
</dbReference>
<keyword evidence="6" id="KW-0520">NAD</keyword>
<dbReference type="InterPro" id="IPR036291">
    <property type="entry name" value="NAD(P)-bd_dom_sf"/>
</dbReference>
<dbReference type="GO" id="GO:0006099">
    <property type="term" value="P:tricarboxylic acid cycle"/>
    <property type="evidence" value="ECO:0007669"/>
    <property type="project" value="UniProtKB-KW"/>
</dbReference>
<dbReference type="AlphaFoldDB" id="A0AAW1STS8"/>
<dbReference type="InterPro" id="IPR019835">
    <property type="entry name" value="SWIB_domain"/>
</dbReference>
<dbReference type="InterPro" id="IPR003121">
    <property type="entry name" value="SWIB_MDM2_domain"/>
</dbReference>
<dbReference type="Pfam" id="PF00056">
    <property type="entry name" value="Ldh_1_N"/>
    <property type="match status" value="1"/>
</dbReference>
<dbReference type="NCBIfam" id="TIGR01772">
    <property type="entry name" value="MDH_euk_gproteo"/>
    <property type="match status" value="1"/>
</dbReference>
<feature type="region of interest" description="Disordered" evidence="8">
    <location>
        <begin position="510"/>
        <end position="534"/>
    </location>
</feature>
<dbReference type="SUPFAM" id="SSF47592">
    <property type="entry name" value="SWIB/MDM2 domain"/>
    <property type="match status" value="2"/>
</dbReference>
<dbReference type="Pfam" id="PF02866">
    <property type="entry name" value="Ldh_1_C"/>
    <property type="match status" value="1"/>
</dbReference>
<dbReference type="Gene3D" id="3.40.50.720">
    <property type="entry name" value="NAD(P)-binding Rossmann-like Domain"/>
    <property type="match status" value="1"/>
</dbReference>
<dbReference type="EMBL" id="JALJOV010001048">
    <property type="protein sequence ID" value="KAK9855751.1"/>
    <property type="molecule type" value="Genomic_DNA"/>
</dbReference>
<dbReference type="GO" id="GO:0005739">
    <property type="term" value="C:mitochondrion"/>
    <property type="evidence" value="ECO:0007669"/>
    <property type="project" value="TreeGrafter"/>
</dbReference>
<dbReference type="Gene3D" id="3.90.110.10">
    <property type="entry name" value="Lactate dehydrogenase/glycoside hydrolase, family 4, C-terminal"/>
    <property type="match status" value="1"/>
</dbReference>
<dbReference type="InterPro" id="IPR010097">
    <property type="entry name" value="Malate_DH_type1"/>
</dbReference>
<dbReference type="CDD" id="cd01337">
    <property type="entry name" value="MDH_glyoxysomal_mitochondrial"/>
    <property type="match status" value="1"/>
</dbReference>
<dbReference type="InterPro" id="IPR022383">
    <property type="entry name" value="Lactate/malate_DH_C"/>
</dbReference>
<keyword evidence="11" id="KW-1185">Reference proteome</keyword>
<dbReference type="Gene3D" id="1.10.245.10">
    <property type="entry name" value="SWIB/MDM2 domain"/>
    <property type="match status" value="2"/>
</dbReference>
<dbReference type="CDD" id="cd10568">
    <property type="entry name" value="SWIB_like"/>
    <property type="match status" value="1"/>
</dbReference>
<accession>A0AAW1STS8</accession>
<evidence type="ECO:0000256" key="2">
    <source>
        <dbReference type="ARBA" id="ARBA00011738"/>
    </source>
</evidence>
<dbReference type="Proteomes" id="UP001485043">
    <property type="component" value="Unassembled WGS sequence"/>
</dbReference>
<dbReference type="PANTHER" id="PTHR11540">
    <property type="entry name" value="MALATE AND LACTATE DEHYDROGENASE"/>
    <property type="match status" value="1"/>
</dbReference>
<proteinExistence type="inferred from homology"/>
<feature type="compositionally biased region" description="Acidic residues" evidence="8">
    <location>
        <begin position="396"/>
        <end position="409"/>
    </location>
</feature>
<dbReference type="FunFam" id="3.90.110.10:FF:000001">
    <property type="entry name" value="Malate dehydrogenase"/>
    <property type="match status" value="1"/>
</dbReference>
<dbReference type="InterPro" id="IPR036885">
    <property type="entry name" value="SWIB_MDM2_dom_sf"/>
</dbReference>
<organism evidence="10 11">
    <name type="scientific">Apatococcus fuscideae</name>
    <dbReference type="NCBI Taxonomy" id="2026836"/>
    <lineage>
        <taxon>Eukaryota</taxon>
        <taxon>Viridiplantae</taxon>
        <taxon>Chlorophyta</taxon>
        <taxon>core chlorophytes</taxon>
        <taxon>Trebouxiophyceae</taxon>
        <taxon>Chlorellales</taxon>
        <taxon>Chlorellaceae</taxon>
        <taxon>Apatococcus</taxon>
    </lineage>
</organism>
<reference evidence="10 11" key="1">
    <citation type="journal article" date="2024" name="Nat. Commun.">
        <title>Phylogenomics reveals the evolutionary origins of lichenization in chlorophyte algae.</title>
        <authorList>
            <person name="Puginier C."/>
            <person name="Libourel C."/>
            <person name="Otte J."/>
            <person name="Skaloud P."/>
            <person name="Haon M."/>
            <person name="Grisel S."/>
            <person name="Petersen M."/>
            <person name="Berrin J.G."/>
            <person name="Delaux P.M."/>
            <person name="Dal Grande F."/>
            <person name="Keller J."/>
        </authorList>
    </citation>
    <scope>NUCLEOTIDE SEQUENCE [LARGE SCALE GENOMIC DNA]</scope>
    <source>
        <strain evidence="10 11">SAG 2523</strain>
    </source>
</reference>
<name>A0AAW1STS8_9CHLO</name>
<dbReference type="InterPro" id="IPR015955">
    <property type="entry name" value="Lactate_DH/Glyco_Ohase_4_C"/>
</dbReference>
<sequence>MAFSMTHGPTCATGSVLRSAPRLHQSRVPQQQTLRTFCGFKSAGSANSRRCSAALTQRRPSTARASRDLARAVECKSQFKVALLGAAGGIGQPLALLLKMNRYVSDLSLYDIVNVPGVAADLSHCNTPTQVKAFNGKESLEAALEGADLVVIPAGVPRKPGMTRDDLFNTNASIVQGLIEAAAKVCPKAILNIITNPVNSTVPITAETLKAAGVYDPKRVLGVSTLDVVRANTFVAEAKGLNVKDVDVPVVGGHAGITILPLLSQTQPKVNFSEDEVAKLTDRIQNAGTEVVEAKAGAGSATLSMAYAAARMAESVLAGLSGEGNVYECAFVDSQVTELPYFATKDIDTETTTERKLRTSLEAHFSEDLTSKKQVISEEVKRYLAEADARANANGDEGDEEPESDADADSDSKSGAKKGKRKIKPELPVKKKRKASTTGGSTLSAELSEFLGVKVMQRCQVVKRLWEYIKANNLQDPENKRRIIPDDKLQTLFTTPLDQLNMNKQLTRHILPKDPDAPPPTPKEKKPQKNTTRWRSQACNWLDKAPAFWKYVKENGLQDPSNKKNIISDAKLKQLTGEDSFGGFGFMKLFSPHIIKD</sequence>
<dbReference type="InterPro" id="IPR001236">
    <property type="entry name" value="Lactate/malate_DH_N"/>
</dbReference>
<comment type="subunit">
    <text evidence="2">Homodimer.</text>
</comment>
<dbReference type="GO" id="GO:0030060">
    <property type="term" value="F:L-malate dehydrogenase (NAD+) activity"/>
    <property type="evidence" value="ECO:0007669"/>
    <property type="project" value="UniProtKB-EC"/>
</dbReference>
<dbReference type="SUPFAM" id="SSF51735">
    <property type="entry name" value="NAD(P)-binding Rossmann-fold domains"/>
    <property type="match status" value="1"/>
</dbReference>
<protein>
    <recommendedName>
        <fullName evidence="3">malate dehydrogenase</fullName>
        <ecNumber evidence="3">1.1.1.37</ecNumber>
    </recommendedName>
</protein>
<dbReference type="SMART" id="SM00151">
    <property type="entry name" value="SWIB"/>
    <property type="match status" value="2"/>
</dbReference>
<feature type="domain" description="DM2" evidence="9">
    <location>
        <begin position="436"/>
        <end position="512"/>
    </location>
</feature>
<dbReference type="PROSITE" id="PS51925">
    <property type="entry name" value="SWIB_MDM2"/>
    <property type="match status" value="1"/>
</dbReference>
<dbReference type="SUPFAM" id="SSF56327">
    <property type="entry name" value="LDH C-terminal domain-like"/>
    <property type="match status" value="1"/>
</dbReference>
<feature type="region of interest" description="Disordered" evidence="8">
    <location>
        <begin position="389"/>
        <end position="440"/>
    </location>
</feature>
<dbReference type="CDD" id="cd10567">
    <property type="entry name" value="SWIB-MDM2_like"/>
    <property type="match status" value="1"/>
</dbReference>
<gene>
    <name evidence="10" type="ORF">WJX84_009530</name>
</gene>
<comment type="caution">
    <text evidence="10">The sequence shown here is derived from an EMBL/GenBank/DDBJ whole genome shotgun (WGS) entry which is preliminary data.</text>
</comment>
<evidence type="ECO:0000256" key="7">
    <source>
        <dbReference type="ARBA" id="ARBA00048313"/>
    </source>
</evidence>
<evidence type="ECO:0000313" key="10">
    <source>
        <dbReference type="EMBL" id="KAK9855751.1"/>
    </source>
</evidence>
<comment type="similarity">
    <text evidence="1">Belongs to the LDH/MDH superfamily. MDH type 1 family.</text>
</comment>
<comment type="catalytic activity">
    <reaction evidence="7">
        <text>(S)-malate + NAD(+) = oxaloacetate + NADH + H(+)</text>
        <dbReference type="Rhea" id="RHEA:21432"/>
        <dbReference type="ChEBI" id="CHEBI:15378"/>
        <dbReference type="ChEBI" id="CHEBI:15589"/>
        <dbReference type="ChEBI" id="CHEBI:16452"/>
        <dbReference type="ChEBI" id="CHEBI:57540"/>
        <dbReference type="ChEBI" id="CHEBI:57945"/>
        <dbReference type="EC" id="1.1.1.37"/>
    </reaction>
</comment>
<evidence type="ECO:0000256" key="3">
    <source>
        <dbReference type="ARBA" id="ARBA00012995"/>
    </source>
</evidence>
<evidence type="ECO:0000256" key="4">
    <source>
        <dbReference type="ARBA" id="ARBA00022532"/>
    </source>
</evidence>
<evidence type="ECO:0000256" key="8">
    <source>
        <dbReference type="SAM" id="MobiDB-lite"/>
    </source>
</evidence>